<dbReference type="EMBL" id="PGFJ01000002">
    <property type="protein sequence ID" value="PJJ79009.1"/>
    <property type="molecule type" value="Genomic_DNA"/>
</dbReference>
<evidence type="ECO:0000256" key="2">
    <source>
        <dbReference type="ARBA" id="ARBA00022475"/>
    </source>
</evidence>
<gene>
    <name evidence="7" type="ORF">CLV57_2133</name>
</gene>
<evidence type="ECO:0000256" key="5">
    <source>
        <dbReference type="ARBA" id="ARBA00023136"/>
    </source>
</evidence>
<evidence type="ECO:0000256" key="1">
    <source>
        <dbReference type="ARBA" id="ARBA00004651"/>
    </source>
</evidence>
<dbReference type="NCBIfam" id="TIGR00765">
    <property type="entry name" value="yihY_not_rbn"/>
    <property type="match status" value="1"/>
</dbReference>
<feature type="transmembrane region" description="Helical" evidence="6">
    <location>
        <begin position="29"/>
        <end position="47"/>
    </location>
</feature>
<evidence type="ECO:0000313" key="8">
    <source>
        <dbReference type="Proteomes" id="UP000242687"/>
    </source>
</evidence>
<feature type="transmembrane region" description="Helical" evidence="6">
    <location>
        <begin position="160"/>
        <end position="181"/>
    </location>
</feature>
<evidence type="ECO:0000256" key="3">
    <source>
        <dbReference type="ARBA" id="ARBA00022692"/>
    </source>
</evidence>
<evidence type="ECO:0000256" key="4">
    <source>
        <dbReference type="ARBA" id="ARBA00022989"/>
    </source>
</evidence>
<name>A0A2H9VKY8_9SPHI</name>
<dbReference type="Proteomes" id="UP000242687">
    <property type="component" value="Unassembled WGS sequence"/>
</dbReference>
<evidence type="ECO:0000256" key="6">
    <source>
        <dbReference type="SAM" id="Phobius"/>
    </source>
</evidence>
<feature type="transmembrane region" description="Helical" evidence="6">
    <location>
        <begin position="237"/>
        <end position="260"/>
    </location>
</feature>
<dbReference type="AlphaFoldDB" id="A0A2H9VKY8"/>
<feature type="transmembrane region" description="Helical" evidence="6">
    <location>
        <begin position="272"/>
        <end position="296"/>
    </location>
</feature>
<dbReference type="OrthoDB" id="977385at2"/>
<dbReference type="PANTHER" id="PTHR30213">
    <property type="entry name" value="INNER MEMBRANE PROTEIN YHJD"/>
    <property type="match status" value="1"/>
</dbReference>
<dbReference type="InterPro" id="IPR017039">
    <property type="entry name" value="Virul_fac_BrkB"/>
</dbReference>
<keyword evidence="8" id="KW-1185">Reference proteome</keyword>
<protein>
    <submittedName>
        <fullName evidence="7">Membrane protein</fullName>
    </submittedName>
</protein>
<keyword evidence="4 6" id="KW-1133">Transmembrane helix</keyword>
<keyword evidence="5 6" id="KW-0472">Membrane</keyword>
<feature type="transmembrane region" description="Helical" evidence="6">
    <location>
        <begin position="201"/>
        <end position="225"/>
    </location>
</feature>
<accession>A0A2H9VKY8</accession>
<proteinExistence type="predicted"/>
<keyword evidence="3 6" id="KW-0812">Transmembrane</keyword>
<dbReference type="PIRSF" id="PIRSF035875">
    <property type="entry name" value="RNase_BN"/>
    <property type="match status" value="1"/>
</dbReference>
<comment type="caution">
    <text evidence="7">The sequence shown here is derived from an EMBL/GenBank/DDBJ whole genome shotgun (WGS) entry which is preliminary data.</text>
</comment>
<organism evidence="7 8">
    <name type="scientific">Mucilaginibacter auburnensis</name>
    <dbReference type="NCBI Taxonomy" id="1457233"/>
    <lineage>
        <taxon>Bacteria</taxon>
        <taxon>Pseudomonadati</taxon>
        <taxon>Bacteroidota</taxon>
        <taxon>Sphingobacteriia</taxon>
        <taxon>Sphingobacteriales</taxon>
        <taxon>Sphingobacteriaceae</taxon>
        <taxon>Mucilaginibacter</taxon>
    </lineage>
</organism>
<dbReference type="Pfam" id="PF03631">
    <property type="entry name" value="Virul_fac_BrkB"/>
    <property type="match status" value="1"/>
</dbReference>
<dbReference type="PANTHER" id="PTHR30213:SF0">
    <property type="entry name" value="UPF0761 MEMBRANE PROTEIN YIHY"/>
    <property type="match status" value="1"/>
</dbReference>
<dbReference type="RefSeq" id="WP_100341380.1">
    <property type="nucleotide sequence ID" value="NZ_PGFJ01000002.1"/>
</dbReference>
<reference evidence="7 8" key="1">
    <citation type="submission" date="2017-11" db="EMBL/GenBank/DDBJ databases">
        <title>Genomic Encyclopedia of Archaeal and Bacterial Type Strains, Phase II (KMG-II): From Individual Species to Whole Genera.</title>
        <authorList>
            <person name="Goeker M."/>
        </authorList>
    </citation>
    <scope>NUCLEOTIDE SEQUENCE [LARGE SCALE GENOMIC DNA]</scope>
    <source>
        <strain evidence="7 8">DSM 28175</strain>
    </source>
</reference>
<keyword evidence="2" id="KW-1003">Cell membrane</keyword>
<comment type="subcellular location">
    <subcellularLocation>
        <location evidence="1">Cell membrane</location>
        <topology evidence="1">Multi-pass membrane protein</topology>
    </subcellularLocation>
</comment>
<sequence length="324" mass="37227">MRWVHRLLLRHAEFYRRFVKYLKELTPKWFGGISVYVVLVSLVNEFLEESLLNRASALAYSFMLALFPAIIFLFTLIAYIPVNDFQDTLLNVVQTILPTNAYLAFQSTIEDIIKNQNAKLLSVGFISALYFATNGVGNLMRAFNDSSLILEKRTWLKRRVVATTLTVVISFALLAAIVVLIVGEHIITNMQEHIASESSFWIYAVTLSRWLIIIAIFFFSISLLYRYGPAHKLRWKFLNPGSVLATMLAVLTSIGFTYYINNFGQYNKVYGSIGTLIVVMIWLYINSLILLIGFELNANIDLAKRKIKVEKPRFNTFRRQNFTS</sequence>
<feature type="transmembrane region" description="Helical" evidence="6">
    <location>
        <begin position="59"/>
        <end position="80"/>
    </location>
</feature>
<dbReference type="GO" id="GO:0005886">
    <property type="term" value="C:plasma membrane"/>
    <property type="evidence" value="ECO:0007669"/>
    <property type="project" value="UniProtKB-SubCell"/>
</dbReference>
<evidence type="ECO:0000313" key="7">
    <source>
        <dbReference type="EMBL" id="PJJ79009.1"/>
    </source>
</evidence>